<feature type="compositionally biased region" description="Acidic residues" evidence="1">
    <location>
        <begin position="1"/>
        <end position="11"/>
    </location>
</feature>
<dbReference type="AlphaFoldDB" id="A0A6C0FFM5"/>
<accession>A0A6C0FFM5</accession>
<name>A0A6C0FFM5_9ZZZZ</name>
<feature type="region of interest" description="Disordered" evidence="1">
    <location>
        <begin position="1"/>
        <end position="20"/>
    </location>
</feature>
<reference evidence="2" key="1">
    <citation type="journal article" date="2020" name="Nature">
        <title>Giant virus diversity and host interactions through global metagenomics.</title>
        <authorList>
            <person name="Schulz F."/>
            <person name="Roux S."/>
            <person name="Paez-Espino D."/>
            <person name="Jungbluth S."/>
            <person name="Walsh D.A."/>
            <person name="Denef V.J."/>
            <person name="McMahon K.D."/>
            <person name="Konstantinidis K.T."/>
            <person name="Eloe-Fadrosh E.A."/>
            <person name="Kyrpides N.C."/>
            <person name="Woyke T."/>
        </authorList>
    </citation>
    <scope>NUCLEOTIDE SEQUENCE</scope>
    <source>
        <strain evidence="2">GVMAG-S-ERX556126-94</strain>
    </source>
</reference>
<proteinExistence type="predicted"/>
<protein>
    <submittedName>
        <fullName evidence="2">Uncharacterized protein</fullName>
    </submittedName>
</protein>
<organism evidence="2">
    <name type="scientific">viral metagenome</name>
    <dbReference type="NCBI Taxonomy" id="1070528"/>
    <lineage>
        <taxon>unclassified sequences</taxon>
        <taxon>metagenomes</taxon>
        <taxon>organismal metagenomes</taxon>
    </lineage>
</organism>
<sequence>MSDEEKEEFVDTEIGPENVDKLIPDKNIKDENIKDENIKDENIKDENIKDENIKDENIKDENIKDENIKNNNALILKENTILNNRDDIHVNEINIHGTKELREIIDKNSSEIADLKKRNKENFDDSNPSTPRKIKYIYSNIFDEAEEETKEWTDIKRYRFQKCLWKLKYNRIISSFYLDNLRNNEHRWSWMIIVISTMTSGLTVANNVEPSNAPFDNYNTYVNILLTVSSMSTSLIAAWIKKQMFIEKINEIDKYLYELNALCEDLEIQLSLLNTDRLEYEDFKKAYIPKMTQYLTTNPIIPPLEWKRCIREITLDYPELLNIDDSEDNKMWPWYGDLISDPNNDDIDAPHVRYPTTFYRKFKKTPRDKYLSTCCGKKQMKVVYNCENNNP</sequence>
<dbReference type="EMBL" id="MN738839">
    <property type="protein sequence ID" value="QHT39239.1"/>
    <property type="molecule type" value="Genomic_DNA"/>
</dbReference>
<evidence type="ECO:0000256" key="1">
    <source>
        <dbReference type="SAM" id="MobiDB-lite"/>
    </source>
</evidence>
<evidence type="ECO:0000313" key="2">
    <source>
        <dbReference type="EMBL" id="QHT39239.1"/>
    </source>
</evidence>